<sequence>MQFTSLFISALALAAGVQAAGVKASAKAGKYDVSVEAVEGSDNEALVSYNLEGRSLDARGSVWTCKDLKGCAAALAPNVAACAAAAGQKVNPFAYATCFAQALNNKINPPAACDNCYN</sequence>
<evidence type="ECO:0000313" key="2">
    <source>
        <dbReference type="EMBL" id="KAL0579579.1"/>
    </source>
</evidence>
<dbReference type="EMBL" id="JBAHYK010000054">
    <property type="protein sequence ID" value="KAL0579579.1"/>
    <property type="molecule type" value="Genomic_DNA"/>
</dbReference>
<proteinExistence type="predicted"/>
<gene>
    <name evidence="2" type="ORF">V5O48_002417</name>
</gene>
<dbReference type="Gene3D" id="1.10.1740.120">
    <property type="match status" value="1"/>
</dbReference>
<keyword evidence="1" id="KW-0732">Signal</keyword>
<organism evidence="2 3">
    <name type="scientific">Marasmius crinis-equi</name>
    <dbReference type="NCBI Taxonomy" id="585013"/>
    <lineage>
        <taxon>Eukaryota</taxon>
        <taxon>Fungi</taxon>
        <taxon>Dikarya</taxon>
        <taxon>Basidiomycota</taxon>
        <taxon>Agaricomycotina</taxon>
        <taxon>Agaricomycetes</taxon>
        <taxon>Agaricomycetidae</taxon>
        <taxon>Agaricales</taxon>
        <taxon>Marasmiineae</taxon>
        <taxon>Marasmiaceae</taxon>
        <taxon>Marasmius</taxon>
    </lineage>
</organism>
<feature type="signal peptide" evidence="1">
    <location>
        <begin position="1"/>
        <end position="19"/>
    </location>
</feature>
<evidence type="ECO:0000256" key="1">
    <source>
        <dbReference type="SAM" id="SignalP"/>
    </source>
</evidence>
<dbReference type="Proteomes" id="UP001465976">
    <property type="component" value="Unassembled WGS sequence"/>
</dbReference>
<evidence type="ECO:0000313" key="3">
    <source>
        <dbReference type="Proteomes" id="UP001465976"/>
    </source>
</evidence>
<feature type="chain" id="PRO_5047248126" evidence="1">
    <location>
        <begin position="20"/>
        <end position="118"/>
    </location>
</feature>
<protein>
    <submittedName>
        <fullName evidence="2">Uncharacterized protein</fullName>
    </submittedName>
</protein>
<reference evidence="2 3" key="1">
    <citation type="submission" date="2024-02" db="EMBL/GenBank/DDBJ databases">
        <title>A draft genome for the cacao thread blight pathogen Marasmius crinis-equi.</title>
        <authorList>
            <person name="Cohen S.P."/>
            <person name="Baruah I.K."/>
            <person name="Amoako-Attah I."/>
            <person name="Bukari Y."/>
            <person name="Meinhardt L.W."/>
            <person name="Bailey B.A."/>
        </authorList>
    </citation>
    <scope>NUCLEOTIDE SEQUENCE [LARGE SCALE GENOMIC DNA]</scope>
    <source>
        <strain evidence="2 3">GH-76</strain>
    </source>
</reference>
<accession>A0ABR3FVP4</accession>
<keyword evidence="3" id="KW-1185">Reference proteome</keyword>
<comment type="caution">
    <text evidence="2">The sequence shown here is derived from an EMBL/GenBank/DDBJ whole genome shotgun (WGS) entry which is preliminary data.</text>
</comment>
<name>A0ABR3FVP4_9AGAR</name>